<evidence type="ECO:0000256" key="1">
    <source>
        <dbReference type="ARBA" id="ARBA00007164"/>
    </source>
</evidence>
<feature type="active site" evidence="7">
    <location>
        <position position="134"/>
    </location>
</feature>
<evidence type="ECO:0000313" key="14">
    <source>
        <dbReference type="Proteomes" id="UP000035929"/>
    </source>
</evidence>
<dbReference type="PANTHER" id="PTHR21581:SF6">
    <property type="entry name" value="TRAFFICKING PROTEIN PARTICLE COMPLEX SUBUNIT 12"/>
    <property type="match status" value="1"/>
</dbReference>
<dbReference type="GO" id="GO:0009002">
    <property type="term" value="F:serine-type D-Ala-D-Ala carboxypeptidase activity"/>
    <property type="evidence" value="ECO:0007669"/>
    <property type="project" value="InterPro"/>
</dbReference>
<keyword evidence="2 11" id="KW-0732">Signal</keyword>
<evidence type="ECO:0000256" key="11">
    <source>
        <dbReference type="SAM" id="SignalP"/>
    </source>
</evidence>
<organism evidence="13 14">
    <name type="scientific">Methylobacterium aquaticum</name>
    <dbReference type="NCBI Taxonomy" id="270351"/>
    <lineage>
        <taxon>Bacteria</taxon>
        <taxon>Pseudomonadati</taxon>
        <taxon>Pseudomonadota</taxon>
        <taxon>Alphaproteobacteria</taxon>
        <taxon>Hyphomicrobiales</taxon>
        <taxon>Methylobacteriaceae</taxon>
        <taxon>Methylobacterium</taxon>
    </lineage>
</organism>
<dbReference type="AlphaFoldDB" id="A0A0J6SC22"/>
<feature type="compositionally biased region" description="Low complexity" evidence="10">
    <location>
        <begin position="389"/>
        <end position="408"/>
    </location>
</feature>
<dbReference type="PROSITE" id="PS51724">
    <property type="entry name" value="SPOR"/>
    <property type="match status" value="1"/>
</dbReference>
<dbReference type="InterPro" id="IPR018044">
    <property type="entry name" value="Peptidase_S11"/>
</dbReference>
<evidence type="ECO:0000256" key="9">
    <source>
        <dbReference type="RuleBase" id="RU004016"/>
    </source>
</evidence>
<evidence type="ECO:0000256" key="4">
    <source>
        <dbReference type="ARBA" id="ARBA00022960"/>
    </source>
</evidence>
<keyword evidence="5" id="KW-0573">Peptidoglycan synthesis</keyword>
<evidence type="ECO:0000256" key="3">
    <source>
        <dbReference type="ARBA" id="ARBA00022801"/>
    </source>
</evidence>
<dbReference type="GO" id="GO:0071555">
    <property type="term" value="P:cell wall organization"/>
    <property type="evidence" value="ECO:0007669"/>
    <property type="project" value="UniProtKB-KW"/>
</dbReference>
<dbReference type="InterPro" id="IPR036680">
    <property type="entry name" value="SPOR-like_sf"/>
</dbReference>
<feature type="chain" id="PRO_5005280966" evidence="11">
    <location>
        <begin position="33"/>
        <end position="495"/>
    </location>
</feature>
<protein>
    <submittedName>
        <fullName evidence="13">D-Ala-D-Ala carboxypeptidase</fullName>
    </submittedName>
</protein>
<name>A0A0J6SC22_9HYPH</name>
<dbReference type="InterPro" id="IPR012338">
    <property type="entry name" value="Beta-lactam/transpept-like"/>
</dbReference>
<evidence type="ECO:0000256" key="5">
    <source>
        <dbReference type="ARBA" id="ARBA00022984"/>
    </source>
</evidence>
<dbReference type="PATRIC" id="fig|270351.6.peg.1900"/>
<proteinExistence type="inferred from homology"/>
<comment type="caution">
    <text evidence="13">The sequence shown here is derived from an EMBL/GenBank/DDBJ whole genome shotgun (WGS) entry which is preliminary data.</text>
</comment>
<dbReference type="GO" id="GO:0008360">
    <property type="term" value="P:regulation of cell shape"/>
    <property type="evidence" value="ECO:0007669"/>
    <property type="project" value="UniProtKB-KW"/>
</dbReference>
<evidence type="ECO:0000256" key="7">
    <source>
        <dbReference type="PIRSR" id="PIRSR618044-1"/>
    </source>
</evidence>
<dbReference type="PRINTS" id="PR00725">
    <property type="entry name" value="DADACBPTASE1"/>
</dbReference>
<dbReference type="GO" id="GO:0042834">
    <property type="term" value="F:peptidoglycan binding"/>
    <property type="evidence" value="ECO:0007669"/>
    <property type="project" value="InterPro"/>
</dbReference>
<accession>A0A0J6SC22</accession>
<feature type="binding site" evidence="8">
    <location>
        <position position="236"/>
    </location>
    <ligand>
        <name>substrate</name>
    </ligand>
</feature>
<dbReference type="Gene3D" id="3.40.710.10">
    <property type="entry name" value="DD-peptidase/beta-lactamase superfamily"/>
    <property type="match status" value="1"/>
</dbReference>
<evidence type="ECO:0000256" key="10">
    <source>
        <dbReference type="SAM" id="MobiDB-lite"/>
    </source>
</evidence>
<dbReference type="SUPFAM" id="SSF110997">
    <property type="entry name" value="Sporulation related repeat"/>
    <property type="match status" value="1"/>
</dbReference>
<feature type="active site" description="Acyl-ester intermediate" evidence="7">
    <location>
        <position position="74"/>
    </location>
</feature>
<keyword evidence="13" id="KW-0645">Protease</keyword>
<evidence type="ECO:0000313" key="13">
    <source>
        <dbReference type="EMBL" id="KMO30903.1"/>
    </source>
</evidence>
<evidence type="ECO:0000259" key="12">
    <source>
        <dbReference type="PROSITE" id="PS51724"/>
    </source>
</evidence>
<dbReference type="Gene3D" id="3.30.70.1070">
    <property type="entry name" value="Sporulation related repeat"/>
    <property type="match status" value="1"/>
</dbReference>
<feature type="signal peptide" evidence="11">
    <location>
        <begin position="1"/>
        <end position="32"/>
    </location>
</feature>
<reference evidence="13 14" key="1">
    <citation type="submission" date="2015-03" db="EMBL/GenBank/DDBJ databases">
        <title>Genome sequencing of Methylobacterium aquaticum DSM16371 type strain.</title>
        <authorList>
            <person name="Chaudhry V."/>
            <person name="Patil P.B."/>
        </authorList>
    </citation>
    <scope>NUCLEOTIDE SEQUENCE [LARGE SCALE GENOMIC DNA]</scope>
    <source>
        <strain evidence="13 14">DSM 16371</strain>
    </source>
</reference>
<dbReference type="InterPro" id="IPR001967">
    <property type="entry name" value="Peptidase_S11_N"/>
</dbReference>
<feature type="active site" description="Proton acceptor" evidence="7">
    <location>
        <position position="77"/>
    </location>
</feature>
<dbReference type="InterPro" id="IPR007730">
    <property type="entry name" value="SPOR-like_dom"/>
</dbReference>
<dbReference type="OrthoDB" id="5291989at2"/>
<dbReference type="PANTHER" id="PTHR21581">
    <property type="entry name" value="D-ALANYL-D-ALANINE CARBOXYPEPTIDASE"/>
    <property type="match status" value="1"/>
</dbReference>
<dbReference type="Pfam" id="PF05036">
    <property type="entry name" value="SPOR"/>
    <property type="match status" value="1"/>
</dbReference>
<dbReference type="EMBL" id="LABX01000163">
    <property type="protein sequence ID" value="KMO30903.1"/>
    <property type="molecule type" value="Genomic_DNA"/>
</dbReference>
<gene>
    <name evidence="13" type="ORF">VP06_20840</name>
</gene>
<dbReference type="Proteomes" id="UP000035929">
    <property type="component" value="Unassembled WGS sequence"/>
</dbReference>
<feature type="region of interest" description="Disordered" evidence="10">
    <location>
        <begin position="388"/>
        <end position="408"/>
    </location>
</feature>
<feature type="domain" description="SPOR" evidence="12">
    <location>
        <begin position="411"/>
        <end position="495"/>
    </location>
</feature>
<dbReference type="GO" id="GO:0006508">
    <property type="term" value="P:proteolysis"/>
    <property type="evidence" value="ECO:0007669"/>
    <property type="project" value="InterPro"/>
</dbReference>
<evidence type="ECO:0000256" key="2">
    <source>
        <dbReference type="ARBA" id="ARBA00022729"/>
    </source>
</evidence>
<dbReference type="RefSeq" id="WP_048465688.1">
    <property type="nucleotide sequence ID" value="NZ_JBNTQU010000001.1"/>
</dbReference>
<keyword evidence="13" id="KW-0121">Carboxypeptidase</keyword>
<dbReference type="SUPFAM" id="SSF56601">
    <property type="entry name" value="beta-lactamase/transpeptidase-like"/>
    <property type="match status" value="1"/>
</dbReference>
<comment type="similarity">
    <text evidence="1 9">Belongs to the peptidase S11 family.</text>
</comment>
<dbReference type="GO" id="GO:0009252">
    <property type="term" value="P:peptidoglycan biosynthetic process"/>
    <property type="evidence" value="ECO:0007669"/>
    <property type="project" value="UniProtKB-KW"/>
</dbReference>
<keyword evidence="3" id="KW-0378">Hydrolase</keyword>
<sequence>MRCVHGQSGPALPAVLAAAAVLTALTASPAEARRRVHHGGGGGYNPPYAAMVVDAKTGRVMHAVNEDALRHPASITKVMTLYLLFEQLERGKMDLDTPLTVSANASRMPPSKLGVRAGSTVTVEEAIKALVTKSANDIACAIGENIAGSEAAFAEMMTRKAHALGMTRTHYANASGLPDADQITTARDLTILARAIQERFPRYYRYFQTRSFAFHGRVIGNHNHLVGRVEGVDGIKTGYTRDSGFNLMTSARIGERHIVAVVLGGKSVASRDTIMTKLVRANLPVAYAGARTAPPVVEVAERPRPAVVAERPVATRTLVASADDDEAVETTNSTGQPLDIAPRGGATPQSSPKWRAAGLGAVPSNAQAYAPPAAAAFPAAGTKYASRLPASEPGEARAPAPREAAVPASKPVTVTPWVIQLGAMDDEGKAKSMLAEARQRSGGALGKAAPFTEKVTHGGTTLFRARFSGFSEAEAAQDACRALKRNGFTCFATRS</sequence>
<evidence type="ECO:0000256" key="6">
    <source>
        <dbReference type="ARBA" id="ARBA00023316"/>
    </source>
</evidence>
<keyword evidence="6" id="KW-0961">Cell wall biogenesis/degradation</keyword>
<keyword evidence="4" id="KW-0133">Cell shape</keyword>
<evidence type="ECO:0000256" key="8">
    <source>
        <dbReference type="PIRSR" id="PIRSR618044-2"/>
    </source>
</evidence>
<feature type="region of interest" description="Disordered" evidence="10">
    <location>
        <begin position="318"/>
        <end position="357"/>
    </location>
</feature>
<dbReference type="Pfam" id="PF00768">
    <property type="entry name" value="Peptidase_S11"/>
    <property type="match status" value="1"/>
</dbReference>